<accession>A0ACB8R3J9</accession>
<protein>
    <submittedName>
        <fullName evidence="1">Uncharacterized protein</fullName>
    </submittedName>
</protein>
<name>A0ACB8R3J9_9AGAM</name>
<gene>
    <name evidence="1" type="ORF">FA95DRAFT_1613431</name>
</gene>
<proteinExistence type="predicted"/>
<comment type="caution">
    <text evidence="1">The sequence shown here is derived from an EMBL/GenBank/DDBJ whole genome shotgun (WGS) entry which is preliminary data.</text>
</comment>
<organism evidence="1 2">
    <name type="scientific">Auriscalpium vulgare</name>
    <dbReference type="NCBI Taxonomy" id="40419"/>
    <lineage>
        <taxon>Eukaryota</taxon>
        <taxon>Fungi</taxon>
        <taxon>Dikarya</taxon>
        <taxon>Basidiomycota</taxon>
        <taxon>Agaricomycotina</taxon>
        <taxon>Agaricomycetes</taxon>
        <taxon>Russulales</taxon>
        <taxon>Auriscalpiaceae</taxon>
        <taxon>Auriscalpium</taxon>
    </lineage>
</organism>
<keyword evidence="2" id="KW-1185">Reference proteome</keyword>
<evidence type="ECO:0000313" key="2">
    <source>
        <dbReference type="Proteomes" id="UP000814033"/>
    </source>
</evidence>
<sequence length="229" mass="24699">MEWDHKTLAVVYDMLEADRGLSRIFKRARTIWRRVGARYARDYFARNECAEAVVCLRCAVAIDPFARSHLLVLTEEQWDVAQEAKWTNGGSGQASSSSSAPPVPRASCRRPLLGPDAAAQAQVPGRGAPARTCVQRLESHNGEAPHAVAHAGAGACARERAALHSGMQMQTQKLSPSLAMIMSPRHPQLAPPAIRQPMYSTAVPVTVPDIATTQLSIPSNDTAAVQDEG</sequence>
<dbReference type="EMBL" id="MU276515">
    <property type="protein sequence ID" value="KAI0038378.1"/>
    <property type="molecule type" value="Genomic_DNA"/>
</dbReference>
<evidence type="ECO:0000313" key="1">
    <source>
        <dbReference type="EMBL" id="KAI0038378.1"/>
    </source>
</evidence>
<dbReference type="Proteomes" id="UP000814033">
    <property type="component" value="Unassembled WGS sequence"/>
</dbReference>
<reference evidence="1" key="1">
    <citation type="submission" date="2021-02" db="EMBL/GenBank/DDBJ databases">
        <authorList>
            <consortium name="DOE Joint Genome Institute"/>
            <person name="Ahrendt S."/>
            <person name="Looney B.P."/>
            <person name="Miyauchi S."/>
            <person name="Morin E."/>
            <person name="Drula E."/>
            <person name="Courty P.E."/>
            <person name="Chicoki N."/>
            <person name="Fauchery L."/>
            <person name="Kohler A."/>
            <person name="Kuo A."/>
            <person name="Labutti K."/>
            <person name="Pangilinan J."/>
            <person name="Lipzen A."/>
            <person name="Riley R."/>
            <person name="Andreopoulos W."/>
            <person name="He G."/>
            <person name="Johnson J."/>
            <person name="Barry K.W."/>
            <person name="Grigoriev I.V."/>
            <person name="Nagy L."/>
            <person name="Hibbett D."/>
            <person name="Henrissat B."/>
            <person name="Matheny P.B."/>
            <person name="Labbe J."/>
            <person name="Martin F."/>
        </authorList>
    </citation>
    <scope>NUCLEOTIDE SEQUENCE</scope>
    <source>
        <strain evidence="1">FP105234-sp</strain>
    </source>
</reference>
<reference evidence="1" key="2">
    <citation type="journal article" date="2022" name="New Phytol.">
        <title>Evolutionary transition to the ectomycorrhizal habit in the genomes of a hyperdiverse lineage of mushroom-forming fungi.</title>
        <authorList>
            <person name="Looney B."/>
            <person name="Miyauchi S."/>
            <person name="Morin E."/>
            <person name="Drula E."/>
            <person name="Courty P.E."/>
            <person name="Kohler A."/>
            <person name="Kuo A."/>
            <person name="LaButti K."/>
            <person name="Pangilinan J."/>
            <person name="Lipzen A."/>
            <person name="Riley R."/>
            <person name="Andreopoulos W."/>
            <person name="He G."/>
            <person name="Johnson J."/>
            <person name="Nolan M."/>
            <person name="Tritt A."/>
            <person name="Barry K.W."/>
            <person name="Grigoriev I.V."/>
            <person name="Nagy L.G."/>
            <person name="Hibbett D."/>
            <person name="Henrissat B."/>
            <person name="Matheny P.B."/>
            <person name="Labbe J."/>
            <person name="Martin F.M."/>
        </authorList>
    </citation>
    <scope>NUCLEOTIDE SEQUENCE</scope>
    <source>
        <strain evidence="1">FP105234-sp</strain>
    </source>
</reference>